<dbReference type="SUPFAM" id="SSF55961">
    <property type="entry name" value="Bet v1-like"/>
    <property type="match status" value="1"/>
</dbReference>
<name>A0ABP7NX75_9SPHI</name>
<accession>A0ABP7NX75</accession>
<gene>
    <name evidence="3" type="ORF">GCM10022246_06430</name>
</gene>
<dbReference type="Pfam" id="PF08327">
    <property type="entry name" value="AHSA1"/>
    <property type="match status" value="1"/>
</dbReference>
<sequence>MEKIEFKKEVKASAEKVWDILLGTDTYPKWTSVFAEGSSVETDWEKGSKAIFGDGTGNGMVSRIEENIPFKFLSIKHLGEIKDGKEDLDKNWGDAYENYTLTEKDGHTILDIELNISNDWKDYMNDTWPKALALVKELAEK</sequence>
<evidence type="ECO:0000313" key="3">
    <source>
        <dbReference type="EMBL" id="GAA3955038.1"/>
    </source>
</evidence>
<dbReference type="RefSeq" id="WP_316759496.1">
    <property type="nucleotide sequence ID" value="NZ_BAABAK010000003.1"/>
</dbReference>
<comment type="similarity">
    <text evidence="1">Belongs to the AHA1 family.</text>
</comment>
<keyword evidence="4" id="KW-1185">Reference proteome</keyword>
<dbReference type="EMBL" id="BAABAK010000003">
    <property type="protein sequence ID" value="GAA3955038.1"/>
    <property type="molecule type" value="Genomic_DNA"/>
</dbReference>
<organism evidence="3 4">
    <name type="scientific">Pedobacter ginsengiterrae</name>
    <dbReference type="NCBI Taxonomy" id="871696"/>
    <lineage>
        <taxon>Bacteria</taxon>
        <taxon>Pseudomonadati</taxon>
        <taxon>Bacteroidota</taxon>
        <taxon>Sphingobacteriia</taxon>
        <taxon>Sphingobacteriales</taxon>
        <taxon>Sphingobacteriaceae</taxon>
        <taxon>Pedobacter</taxon>
    </lineage>
</organism>
<proteinExistence type="inferred from homology"/>
<reference evidence="4" key="1">
    <citation type="journal article" date="2019" name="Int. J. Syst. Evol. Microbiol.">
        <title>The Global Catalogue of Microorganisms (GCM) 10K type strain sequencing project: providing services to taxonomists for standard genome sequencing and annotation.</title>
        <authorList>
            <consortium name="The Broad Institute Genomics Platform"/>
            <consortium name="The Broad Institute Genome Sequencing Center for Infectious Disease"/>
            <person name="Wu L."/>
            <person name="Ma J."/>
        </authorList>
    </citation>
    <scope>NUCLEOTIDE SEQUENCE [LARGE SCALE GENOMIC DNA]</scope>
    <source>
        <strain evidence="4">JCM 17338</strain>
    </source>
</reference>
<dbReference type="Proteomes" id="UP001501081">
    <property type="component" value="Unassembled WGS sequence"/>
</dbReference>
<comment type="caution">
    <text evidence="3">The sequence shown here is derived from an EMBL/GenBank/DDBJ whole genome shotgun (WGS) entry which is preliminary data.</text>
</comment>
<protein>
    <submittedName>
        <fullName evidence="3">SRPBCC domain-containing protein</fullName>
    </submittedName>
</protein>
<evidence type="ECO:0000313" key="4">
    <source>
        <dbReference type="Proteomes" id="UP001501081"/>
    </source>
</evidence>
<evidence type="ECO:0000259" key="2">
    <source>
        <dbReference type="Pfam" id="PF08327"/>
    </source>
</evidence>
<feature type="domain" description="Activator of Hsp90 ATPase homologue 1/2-like C-terminal" evidence="2">
    <location>
        <begin position="11"/>
        <end position="136"/>
    </location>
</feature>
<dbReference type="Gene3D" id="3.30.530.20">
    <property type="match status" value="1"/>
</dbReference>
<evidence type="ECO:0000256" key="1">
    <source>
        <dbReference type="ARBA" id="ARBA00006817"/>
    </source>
</evidence>
<dbReference type="InterPro" id="IPR013538">
    <property type="entry name" value="ASHA1/2-like_C"/>
</dbReference>
<dbReference type="InterPro" id="IPR023393">
    <property type="entry name" value="START-like_dom_sf"/>
</dbReference>